<evidence type="ECO:0000256" key="1">
    <source>
        <dbReference type="SAM" id="Phobius"/>
    </source>
</evidence>
<feature type="transmembrane region" description="Helical" evidence="1">
    <location>
        <begin position="175"/>
        <end position="198"/>
    </location>
</feature>
<name>A0A1T5E8V0_9SPHN</name>
<evidence type="ECO:0000313" key="3">
    <source>
        <dbReference type="Proteomes" id="UP000189818"/>
    </source>
</evidence>
<keyword evidence="1" id="KW-1133">Transmembrane helix</keyword>
<keyword evidence="1" id="KW-0472">Membrane</keyword>
<sequence length="235" mass="24302">MPRTLNAGAAVAPPGISGAAARWAGALYLGTIAFGLFAEIGVRARVRAADAATTASNIVHQQSWYRLGEAADLAMLGCYIAVTALLYRLFATGARSLSLVAAGFSLIGIAVLAVAGMLHLAPLALSEYQGLARPDLLAQLALDLHGDLYGISLVFFGVYCLLIGILCVTSRLLPLPIGLLMMAGGLAHIVTRLLWIAAPAARHALPGALDMLPLAGEAALAAWLLLAGLPRTRST</sequence>
<dbReference type="AlphaFoldDB" id="A0A1T5E8V0"/>
<evidence type="ECO:0000313" key="2">
    <source>
        <dbReference type="EMBL" id="SKB80468.1"/>
    </source>
</evidence>
<dbReference type="STRING" id="439228.SAMN06295920_106283"/>
<dbReference type="Pfam" id="PF14329">
    <property type="entry name" value="DUF4386"/>
    <property type="match status" value="1"/>
</dbReference>
<gene>
    <name evidence="2" type="ORF">SAMN06295920_106283</name>
</gene>
<dbReference type="InterPro" id="IPR025495">
    <property type="entry name" value="DUF4386"/>
</dbReference>
<keyword evidence="1" id="KW-0812">Transmembrane</keyword>
<feature type="transmembrane region" description="Helical" evidence="1">
    <location>
        <begin position="148"/>
        <end position="168"/>
    </location>
</feature>
<evidence type="ECO:0008006" key="4">
    <source>
        <dbReference type="Google" id="ProtNLM"/>
    </source>
</evidence>
<organism evidence="2 3">
    <name type="scientific">Rhizorhabdus histidinilytica</name>
    <dbReference type="NCBI Taxonomy" id="439228"/>
    <lineage>
        <taxon>Bacteria</taxon>
        <taxon>Pseudomonadati</taxon>
        <taxon>Pseudomonadota</taxon>
        <taxon>Alphaproteobacteria</taxon>
        <taxon>Sphingomonadales</taxon>
        <taxon>Sphingomonadaceae</taxon>
        <taxon>Rhizorhabdus</taxon>
    </lineage>
</organism>
<feature type="transmembrane region" description="Helical" evidence="1">
    <location>
        <begin position="204"/>
        <end position="226"/>
    </location>
</feature>
<proteinExistence type="predicted"/>
<accession>A0A1T5E8V0</accession>
<protein>
    <recommendedName>
        <fullName evidence="4">DUF4386 domain-containing protein</fullName>
    </recommendedName>
</protein>
<dbReference type="RefSeq" id="WP_235862706.1">
    <property type="nucleotide sequence ID" value="NZ_FUYM01000006.1"/>
</dbReference>
<reference evidence="3" key="1">
    <citation type="submission" date="2017-02" db="EMBL/GenBank/DDBJ databases">
        <authorList>
            <person name="Varghese N."/>
            <person name="Submissions S."/>
        </authorList>
    </citation>
    <scope>NUCLEOTIDE SEQUENCE [LARGE SCALE GENOMIC DNA]</scope>
    <source>
        <strain evidence="3">UM2</strain>
    </source>
</reference>
<feature type="transmembrane region" description="Helical" evidence="1">
    <location>
        <begin position="97"/>
        <end position="121"/>
    </location>
</feature>
<dbReference type="Proteomes" id="UP000189818">
    <property type="component" value="Unassembled WGS sequence"/>
</dbReference>
<keyword evidence="3" id="KW-1185">Reference proteome</keyword>
<dbReference type="EMBL" id="FUYM01000006">
    <property type="protein sequence ID" value="SKB80468.1"/>
    <property type="molecule type" value="Genomic_DNA"/>
</dbReference>